<dbReference type="GO" id="GO:0016810">
    <property type="term" value="F:hydrolase activity, acting on carbon-nitrogen (but not peptide) bonds"/>
    <property type="evidence" value="ECO:0007669"/>
    <property type="project" value="InterPro"/>
</dbReference>
<sequence length="273" mass="30687">MTTTPAATRWPNSACCAISFTMDNLGEAQDVLHSRWPHPIGSHPSITAQLPRMLSLLESHSLRATYFVEAWSLSVYPSVISELKEKGHEVAWHGYQHEVWKTLGEDEERESFRKSFEAAAEAGVGYRGFRPPGGEVNERTWGLLREKGVRYVSDVDKGGFGIVKEGVVVLPFEWRCVDAFYYMEKHGGGRVRGPGELRAWVMGRIEDVKREGGYLSILAHPFLTTSEERMGVVEEVLARLAGDEEIWCAPCGEVADWVEGHKEWFEMNDGGNQ</sequence>
<dbReference type="PANTHER" id="PTHR47561">
    <property type="entry name" value="POLYSACCHARIDE DEACETYLASE FAMILY PROTEIN (AFU_ORTHOLOGUE AFUA_6G05030)"/>
    <property type="match status" value="1"/>
</dbReference>
<accession>A0AA39WBD1</accession>
<gene>
    <name evidence="2" type="ORF">B0T14DRAFT_439074</name>
</gene>
<comment type="caution">
    <text evidence="2">The sequence shown here is derived from an EMBL/GenBank/DDBJ whole genome shotgun (WGS) entry which is preliminary data.</text>
</comment>
<dbReference type="Pfam" id="PF01522">
    <property type="entry name" value="Polysacc_deac_1"/>
    <property type="match status" value="1"/>
</dbReference>
<keyword evidence="3" id="KW-1185">Reference proteome</keyword>
<dbReference type="InterPro" id="IPR002509">
    <property type="entry name" value="NODB_dom"/>
</dbReference>
<evidence type="ECO:0000313" key="2">
    <source>
        <dbReference type="EMBL" id="KAK0612043.1"/>
    </source>
</evidence>
<dbReference type="SUPFAM" id="SSF88713">
    <property type="entry name" value="Glycoside hydrolase/deacetylase"/>
    <property type="match status" value="1"/>
</dbReference>
<evidence type="ECO:0000313" key="3">
    <source>
        <dbReference type="Proteomes" id="UP001175000"/>
    </source>
</evidence>
<dbReference type="GO" id="GO:0005975">
    <property type="term" value="P:carbohydrate metabolic process"/>
    <property type="evidence" value="ECO:0007669"/>
    <property type="project" value="InterPro"/>
</dbReference>
<protein>
    <recommendedName>
        <fullName evidence="1">NodB homology domain-containing protein</fullName>
    </recommendedName>
</protein>
<proteinExistence type="predicted"/>
<dbReference type="Proteomes" id="UP001175000">
    <property type="component" value="Unassembled WGS sequence"/>
</dbReference>
<dbReference type="InterPro" id="IPR011330">
    <property type="entry name" value="Glyco_hydro/deAcase_b/a-brl"/>
</dbReference>
<name>A0AA39WBD1_9PEZI</name>
<dbReference type="AlphaFoldDB" id="A0AA39WBD1"/>
<feature type="domain" description="NodB homology" evidence="1">
    <location>
        <begin position="49"/>
        <end position="152"/>
    </location>
</feature>
<organism evidence="2 3">
    <name type="scientific">Immersiella caudata</name>
    <dbReference type="NCBI Taxonomy" id="314043"/>
    <lineage>
        <taxon>Eukaryota</taxon>
        <taxon>Fungi</taxon>
        <taxon>Dikarya</taxon>
        <taxon>Ascomycota</taxon>
        <taxon>Pezizomycotina</taxon>
        <taxon>Sordariomycetes</taxon>
        <taxon>Sordariomycetidae</taxon>
        <taxon>Sordariales</taxon>
        <taxon>Lasiosphaeriaceae</taxon>
        <taxon>Immersiella</taxon>
    </lineage>
</organism>
<dbReference type="PANTHER" id="PTHR47561:SF1">
    <property type="entry name" value="POLYSACCHARIDE DEACETYLASE FAMILY PROTEIN (AFU_ORTHOLOGUE AFUA_6G05030)"/>
    <property type="match status" value="1"/>
</dbReference>
<evidence type="ECO:0000259" key="1">
    <source>
        <dbReference type="Pfam" id="PF01522"/>
    </source>
</evidence>
<dbReference type="EMBL" id="JAULSU010000007">
    <property type="protein sequence ID" value="KAK0612043.1"/>
    <property type="molecule type" value="Genomic_DNA"/>
</dbReference>
<reference evidence="2" key="1">
    <citation type="submission" date="2023-06" db="EMBL/GenBank/DDBJ databases">
        <title>Genome-scale phylogeny and comparative genomics of the fungal order Sordariales.</title>
        <authorList>
            <consortium name="Lawrence Berkeley National Laboratory"/>
            <person name="Hensen N."/>
            <person name="Bonometti L."/>
            <person name="Westerberg I."/>
            <person name="Brannstrom I.O."/>
            <person name="Guillou S."/>
            <person name="Cros-Aarteil S."/>
            <person name="Calhoun S."/>
            <person name="Haridas S."/>
            <person name="Kuo A."/>
            <person name="Mondo S."/>
            <person name="Pangilinan J."/>
            <person name="Riley R."/>
            <person name="Labutti K."/>
            <person name="Andreopoulos B."/>
            <person name="Lipzen A."/>
            <person name="Chen C."/>
            <person name="Yanf M."/>
            <person name="Daum C."/>
            <person name="Ng V."/>
            <person name="Clum A."/>
            <person name="Steindorff A."/>
            <person name="Ohm R."/>
            <person name="Martin F."/>
            <person name="Silar P."/>
            <person name="Natvig D."/>
            <person name="Lalanne C."/>
            <person name="Gautier V."/>
            <person name="Ament-Velasquez S.L."/>
            <person name="Kruys A."/>
            <person name="Hutchinson M.I."/>
            <person name="Powell A.J."/>
            <person name="Barry K."/>
            <person name="Miller A.N."/>
            <person name="Grigoriev I.V."/>
            <person name="Debuchy R."/>
            <person name="Gladieux P."/>
            <person name="Thoren M.H."/>
            <person name="Johannesson H."/>
        </authorList>
    </citation>
    <scope>NUCLEOTIDE SEQUENCE</scope>
    <source>
        <strain evidence="2">CBS 606.72</strain>
    </source>
</reference>
<dbReference type="Gene3D" id="3.20.20.370">
    <property type="entry name" value="Glycoside hydrolase/deacetylase"/>
    <property type="match status" value="1"/>
</dbReference>